<keyword evidence="2" id="KW-1133">Transmembrane helix</keyword>
<evidence type="ECO:0000256" key="2">
    <source>
        <dbReference type="SAM" id="Phobius"/>
    </source>
</evidence>
<dbReference type="InterPro" id="IPR025570">
    <property type="entry name" value="DUF4337"/>
</dbReference>
<feature type="transmembrane region" description="Helical" evidence="2">
    <location>
        <begin position="166"/>
        <end position="187"/>
    </location>
</feature>
<dbReference type="EMBL" id="JAUSVX010000003">
    <property type="protein sequence ID" value="MDQ0469203.1"/>
    <property type="molecule type" value="Genomic_DNA"/>
</dbReference>
<name>A0ABU0J4K8_9HYPH</name>
<feature type="region of interest" description="Disordered" evidence="1">
    <location>
        <begin position="1"/>
        <end position="21"/>
    </location>
</feature>
<proteinExistence type="predicted"/>
<evidence type="ECO:0008006" key="5">
    <source>
        <dbReference type="Google" id="ProtNLM"/>
    </source>
</evidence>
<reference evidence="3 4" key="1">
    <citation type="submission" date="2023-07" db="EMBL/GenBank/DDBJ databases">
        <title>Genomic Encyclopedia of Type Strains, Phase IV (KMG-IV): sequencing the most valuable type-strain genomes for metagenomic binning, comparative biology and taxonomic classification.</title>
        <authorList>
            <person name="Goeker M."/>
        </authorList>
    </citation>
    <scope>NUCLEOTIDE SEQUENCE [LARGE SCALE GENOMIC DNA]</scope>
    <source>
        <strain evidence="3 4">DSM 19619</strain>
    </source>
</reference>
<dbReference type="RefSeq" id="WP_307271571.1">
    <property type="nucleotide sequence ID" value="NZ_JAUSVX010000003.1"/>
</dbReference>
<gene>
    <name evidence="3" type="ORF">QO011_002214</name>
</gene>
<protein>
    <recommendedName>
        <fullName evidence="5">DUF4337 domain-containing protein</fullName>
    </recommendedName>
</protein>
<feature type="compositionally biased region" description="Basic and acidic residues" evidence="1">
    <location>
        <begin position="8"/>
        <end position="21"/>
    </location>
</feature>
<accession>A0ABU0J4K8</accession>
<evidence type="ECO:0000313" key="3">
    <source>
        <dbReference type="EMBL" id="MDQ0469203.1"/>
    </source>
</evidence>
<keyword evidence="4" id="KW-1185">Reference proteome</keyword>
<evidence type="ECO:0000313" key="4">
    <source>
        <dbReference type="Proteomes" id="UP001242480"/>
    </source>
</evidence>
<comment type="caution">
    <text evidence="3">The sequence shown here is derived from an EMBL/GenBank/DDBJ whole genome shotgun (WGS) entry which is preliminary data.</text>
</comment>
<sequence>MDDAPTEAYEHTEHAQHAAHSTDRFVPRVAMTIAILAVLAASVGSLETIESGAAAGAKTESVLFQNKATDNWNFFEAKSLKKNMYEIAEAGGGPKADAFRAQAASNEADSVQAQKTAKDFEARSDAALREAERHEARHHLLTIATTMLHIAIAVATIAIITGGRRWPWYASLALGVVGTIVAGASYVA</sequence>
<keyword evidence="2" id="KW-0812">Transmembrane</keyword>
<dbReference type="Pfam" id="PF14235">
    <property type="entry name" value="DUF4337"/>
    <property type="match status" value="1"/>
</dbReference>
<dbReference type="Proteomes" id="UP001242480">
    <property type="component" value="Unassembled WGS sequence"/>
</dbReference>
<evidence type="ECO:0000256" key="1">
    <source>
        <dbReference type="SAM" id="MobiDB-lite"/>
    </source>
</evidence>
<organism evidence="3 4">
    <name type="scientific">Labrys wisconsinensis</name>
    <dbReference type="NCBI Taxonomy" id="425677"/>
    <lineage>
        <taxon>Bacteria</taxon>
        <taxon>Pseudomonadati</taxon>
        <taxon>Pseudomonadota</taxon>
        <taxon>Alphaproteobacteria</taxon>
        <taxon>Hyphomicrobiales</taxon>
        <taxon>Xanthobacteraceae</taxon>
        <taxon>Labrys</taxon>
    </lineage>
</organism>
<feature type="transmembrane region" description="Helical" evidence="2">
    <location>
        <begin position="139"/>
        <end position="160"/>
    </location>
</feature>
<keyword evidence="2" id="KW-0472">Membrane</keyword>